<accession>A0ABS5U4F5</accession>
<evidence type="ECO:0008006" key="4">
    <source>
        <dbReference type="Google" id="ProtNLM"/>
    </source>
</evidence>
<protein>
    <recommendedName>
        <fullName evidence="4">Lipoprotein</fullName>
    </recommendedName>
</protein>
<reference evidence="2 3" key="1">
    <citation type="submission" date="2021-05" db="EMBL/GenBank/DDBJ databases">
        <title>The draft genome of Geobacter chapellei DSM 13688.</title>
        <authorList>
            <person name="Xu Z."/>
            <person name="Masuda Y."/>
            <person name="Itoh H."/>
            <person name="Senoo K."/>
        </authorList>
    </citation>
    <scope>NUCLEOTIDE SEQUENCE [LARGE SCALE GENOMIC DNA]</scope>
    <source>
        <strain evidence="2 3">DSM 13688</strain>
    </source>
</reference>
<keyword evidence="3" id="KW-1185">Reference proteome</keyword>
<dbReference type="RefSeq" id="WP_214296216.1">
    <property type="nucleotide sequence ID" value="NZ_JAHDYS010000001.1"/>
</dbReference>
<evidence type="ECO:0000313" key="2">
    <source>
        <dbReference type="EMBL" id="MBT1070522.1"/>
    </source>
</evidence>
<dbReference type="PROSITE" id="PS51257">
    <property type="entry name" value="PROKAR_LIPOPROTEIN"/>
    <property type="match status" value="1"/>
</dbReference>
<dbReference type="Proteomes" id="UP000784128">
    <property type="component" value="Unassembled WGS sequence"/>
</dbReference>
<name>A0ABS5U4F5_9BACT</name>
<organism evidence="2 3">
    <name type="scientific">Pelotalea chapellei</name>
    <dbReference type="NCBI Taxonomy" id="44671"/>
    <lineage>
        <taxon>Bacteria</taxon>
        <taxon>Pseudomonadati</taxon>
        <taxon>Thermodesulfobacteriota</taxon>
        <taxon>Desulfuromonadia</taxon>
        <taxon>Geobacterales</taxon>
        <taxon>Geobacteraceae</taxon>
        <taxon>Pelotalea</taxon>
    </lineage>
</organism>
<evidence type="ECO:0000256" key="1">
    <source>
        <dbReference type="SAM" id="SignalP"/>
    </source>
</evidence>
<sequence>MKKSCWVKVCFIIFAMLAGGCASSKPTIGDNMLVQGETAQELAKNWNEGNSLLIEGEELKKKGQKMIEEGKDKIEEADVMISEGKRMMETSEKTFAAKFPNTKK</sequence>
<gene>
    <name evidence="2" type="ORF">KJB30_01875</name>
</gene>
<proteinExistence type="predicted"/>
<evidence type="ECO:0000313" key="3">
    <source>
        <dbReference type="Proteomes" id="UP000784128"/>
    </source>
</evidence>
<feature type="signal peptide" evidence="1">
    <location>
        <begin position="1"/>
        <end position="24"/>
    </location>
</feature>
<keyword evidence="1" id="KW-0732">Signal</keyword>
<dbReference type="EMBL" id="JAHDYS010000001">
    <property type="protein sequence ID" value="MBT1070522.1"/>
    <property type="molecule type" value="Genomic_DNA"/>
</dbReference>
<feature type="chain" id="PRO_5046503886" description="Lipoprotein" evidence="1">
    <location>
        <begin position="25"/>
        <end position="104"/>
    </location>
</feature>
<comment type="caution">
    <text evidence="2">The sequence shown here is derived from an EMBL/GenBank/DDBJ whole genome shotgun (WGS) entry which is preliminary data.</text>
</comment>